<evidence type="ECO:0000256" key="1">
    <source>
        <dbReference type="SAM" id="MobiDB-lite"/>
    </source>
</evidence>
<organism evidence="2 3">
    <name type="scientific">Oryzias javanicus</name>
    <name type="common">Javanese ricefish</name>
    <name type="synonym">Aplocheilus javanicus</name>
    <dbReference type="NCBI Taxonomy" id="123683"/>
    <lineage>
        <taxon>Eukaryota</taxon>
        <taxon>Metazoa</taxon>
        <taxon>Chordata</taxon>
        <taxon>Craniata</taxon>
        <taxon>Vertebrata</taxon>
        <taxon>Euteleostomi</taxon>
        <taxon>Actinopterygii</taxon>
        <taxon>Neopterygii</taxon>
        <taxon>Teleostei</taxon>
        <taxon>Neoteleostei</taxon>
        <taxon>Acanthomorphata</taxon>
        <taxon>Ovalentaria</taxon>
        <taxon>Atherinomorphae</taxon>
        <taxon>Beloniformes</taxon>
        <taxon>Adrianichthyidae</taxon>
        <taxon>Oryziinae</taxon>
        <taxon>Oryzias</taxon>
    </lineage>
</organism>
<feature type="region of interest" description="Disordered" evidence="1">
    <location>
        <begin position="25"/>
        <end position="48"/>
    </location>
</feature>
<dbReference type="OrthoDB" id="10023351at2759"/>
<sequence>MSAAHWEARRCQNALERRMARDRRLLQSSETSKNAPELNTAPKDPANHCEMKVKMPSNQDAKLSNRFSSLEYVQQW</sequence>
<evidence type="ECO:0000313" key="2">
    <source>
        <dbReference type="EMBL" id="RVE68936.1"/>
    </source>
</evidence>
<dbReference type="AlphaFoldDB" id="A0A437D1S4"/>
<proteinExistence type="predicted"/>
<keyword evidence="3" id="KW-1185">Reference proteome</keyword>
<protein>
    <recommendedName>
        <fullName evidence="4">IBB domain-containing protein</fullName>
    </recommendedName>
</protein>
<reference evidence="2 3" key="2">
    <citation type="submission" date="2019-01" db="EMBL/GenBank/DDBJ databases">
        <title>A chromosome length genome reference of the Java medaka (oryzias javanicus).</title>
        <authorList>
            <person name="Herpin A."/>
            <person name="Takehana Y."/>
            <person name="Naruse K."/>
            <person name="Ansai S."/>
            <person name="Kawaguchi M."/>
        </authorList>
    </citation>
    <scope>NUCLEOTIDE SEQUENCE [LARGE SCALE GENOMIC DNA]</scope>
    <source>
        <strain evidence="2">RS831</strain>
        <tissue evidence="2">Whole body</tissue>
    </source>
</reference>
<dbReference type="EMBL" id="CM012444">
    <property type="protein sequence ID" value="RVE68936.1"/>
    <property type="molecule type" value="Genomic_DNA"/>
</dbReference>
<accession>A0A437D1S4</accession>
<gene>
    <name evidence="2" type="ORF">OJAV_G00072850</name>
</gene>
<reference evidence="2 3" key="1">
    <citation type="submission" date="2018-11" db="EMBL/GenBank/DDBJ databases">
        <authorList>
            <person name="Lopez-Roques C."/>
            <person name="Donnadieu C."/>
            <person name="Bouchez O."/>
            <person name="Klopp C."/>
            <person name="Cabau C."/>
            <person name="Zahm M."/>
        </authorList>
    </citation>
    <scope>NUCLEOTIDE SEQUENCE [LARGE SCALE GENOMIC DNA]</scope>
    <source>
        <strain evidence="2">RS831</strain>
        <tissue evidence="2">Whole body</tissue>
    </source>
</reference>
<evidence type="ECO:0008006" key="4">
    <source>
        <dbReference type="Google" id="ProtNLM"/>
    </source>
</evidence>
<name>A0A437D1S4_ORYJA</name>
<dbReference type="Proteomes" id="UP000283210">
    <property type="component" value="Chromosome 8"/>
</dbReference>
<evidence type="ECO:0000313" key="3">
    <source>
        <dbReference type="Proteomes" id="UP000283210"/>
    </source>
</evidence>